<evidence type="ECO:0000313" key="1">
    <source>
        <dbReference type="EMBL" id="SFM58835.1"/>
    </source>
</evidence>
<dbReference type="OrthoDB" id="7889158at2"/>
<reference evidence="2" key="1">
    <citation type="submission" date="2016-10" db="EMBL/GenBank/DDBJ databases">
        <authorList>
            <person name="Varghese N."/>
            <person name="Submissions S."/>
        </authorList>
    </citation>
    <scope>NUCLEOTIDE SEQUENCE [LARGE SCALE GENOMIC DNA]</scope>
    <source>
        <strain evidence="2">BL36</strain>
    </source>
</reference>
<proteinExistence type="predicted"/>
<dbReference type="STRING" id="582667.SAMN05192568_103949"/>
<dbReference type="EMBL" id="FOTK01000039">
    <property type="protein sequence ID" value="SFM58835.1"/>
    <property type="molecule type" value="Genomic_DNA"/>
</dbReference>
<name>A0A1I4S2Z7_9HYPH</name>
<sequence>MTDLLDKAVAAVRRMSAAEQDTIAQAMLSLAQIAEPLDVEPEHRAAVTAGLEQADRGAFVEGETTEIIAAAFARVRDAP</sequence>
<evidence type="ECO:0000313" key="2">
    <source>
        <dbReference type="Proteomes" id="UP000199048"/>
    </source>
</evidence>
<protein>
    <submittedName>
        <fullName evidence="1">Uncharacterized protein</fullName>
    </submittedName>
</protein>
<gene>
    <name evidence="1" type="ORF">SAMN05192568_103949</name>
</gene>
<accession>A0A1I4S2Z7</accession>
<keyword evidence="2" id="KW-1185">Reference proteome</keyword>
<dbReference type="AlphaFoldDB" id="A0A1I4S2Z7"/>
<organism evidence="1 2">
    <name type="scientific">Methylobacterium pseudosasicola</name>
    <dbReference type="NCBI Taxonomy" id="582667"/>
    <lineage>
        <taxon>Bacteria</taxon>
        <taxon>Pseudomonadati</taxon>
        <taxon>Pseudomonadota</taxon>
        <taxon>Alphaproteobacteria</taxon>
        <taxon>Hyphomicrobiales</taxon>
        <taxon>Methylobacteriaceae</taxon>
        <taxon>Methylobacterium</taxon>
    </lineage>
</organism>
<dbReference type="RefSeq" id="WP_092045358.1">
    <property type="nucleotide sequence ID" value="NZ_FOTK01000039.1"/>
</dbReference>
<dbReference type="Proteomes" id="UP000199048">
    <property type="component" value="Unassembled WGS sequence"/>
</dbReference>